<dbReference type="GO" id="GO:0004423">
    <property type="term" value="F:iduronate-2-sulfatase activity"/>
    <property type="evidence" value="ECO:0007669"/>
    <property type="project" value="TreeGrafter"/>
</dbReference>
<evidence type="ECO:0000256" key="2">
    <source>
        <dbReference type="ARBA" id="ARBA00022723"/>
    </source>
</evidence>
<reference evidence="5" key="1">
    <citation type="submission" date="2018-05" db="EMBL/GenBank/DDBJ databases">
        <authorList>
            <person name="Lanie J.A."/>
            <person name="Ng W.-L."/>
            <person name="Kazmierczak K.M."/>
            <person name="Andrzejewski T.M."/>
            <person name="Davidsen T.M."/>
            <person name="Wayne K.J."/>
            <person name="Tettelin H."/>
            <person name="Glass J.I."/>
            <person name="Rusch D."/>
            <person name="Podicherti R."/>
            <person name="Tsui H.-C.T."/>
            <person name="Winkler M.E."/>
        </authorList>
    </citation>
    <scope>NUCLEOTIDE SEQUENCE</scope>
</reference>
<feature type="domain" description="Sulfatase N-terminal" evidence="4">
    <location>
        <begin position="5"/>
        <end position="135"/>
    </location>
</feature>
<dbReference type="Pfam" id="PF00884">
    <property type="entry name" value="Sulfatase"/>
    <property type="match status" value="1"/>
</dbReference>
<evidence type="ECO:0000256" key="3">
    <source>
        <dbReference type="ARBA" id="ARBA00022801"/>
    </source>
</evidence>
<accession>A0A382TVR0</accession>
<name>A0A382TVR0_9ZZZZ</name>
<feature type="non-terminal residue" evidence="5">
    <location>
        <position position="178"/>
    </location>
</feature>
<evidence type="ECO:0000256" key="1">
    <source>
        <dbReference type="ARBA" id="ARBA00008779"/>
    </source>
</evidence>
<dbReference type="EMBL" id="UINC01139541">
    <property type="protein sequence ID" value="SVD26149.1"/>
    <property type="molecule type" value="Genomic_DNA"/>
</dbReference>
<dbReference type="InterPro" id="IPR017850">
    <property type="entry name" value="Alkaline_phosphatase_core_sf"/>
</dbReference>
<gene>
    <name evidence="5" type="ORF">METZ01_LOCUS379003</name>
</gene>
<proteinExistence type="inferred from homology"/>
<dbReference type="Gene3D" id="3.40.720.10">
    <property type="entry name" value="Alkaline Phosphatase, subunit A"/>
    <property type="match status" value="1"/>
</dbReference>
<dbReference type="PROSITE" id="PS00523">
    <property type="entry name" value="SULFATASE_1"/>
    <property type="match status" value="1"/>
</dbReference>
<dbReference type="InterPro" id="IPR000917">
    <property type="entry name" value="Sulfatase_N"/>
</dbReference>
<dbReference type="GO" id="GO:0046872">
    <property type="term" value="F:metal ion binding"/>
    <property type="evidence" value="ECO:0007669"/>
    <property type="project" value="UniProtKB-KW"/>
</dbReference>
<organism evidence="5">
    <name type="scientific">marine metagenome</name>
    <dbReference type="NCBI Taxonomy" id="408172"/>
    <lineage>
        <taxon>unclassified sequences</taxon>
        <taxon>metagenomes</taxon>
        <taxon>ecological metagenomes</taxon>
    </lineage>
</organism>
<evidence type="ECO:0000313" key="5">
    <source>
        <dbReference type="EMBL" id="SVD26149.1"/>
    </source>
</evidence>
<keyword evidence="2" id="KW-0479">Metal-binding</keyword>
<dbReference type="PANTHER" id="PTHR45953:SF1">
    <property type="entry name" value="IDURONATE 2-SULFATASE"/>
    <property type="match status" value="1"/>
</dbReference>
<dbReference type="InterPro" id="IPR024607">
    <property type="entry name" value="Sulfatase_CS"/>
</dbReference>
<protein>
    <recommendedName>
        <fullName evidence="4">Sulfatase N-terminal domain-containing protein</fullName>
    </recommendedName>
</protein>
<evidence type="ECO:0000259" key="4">
    <source>
        <dbReference type="Pfam" id="PF00884"/>
    </source>
</evidence>
<keyword evidence="3" id="KW-0378">Hydrolase</keyword>
<comment type="similarity">
    <text evidence="1">Belongs to the sulfatase family.</text>
</comment>
<dbReference type="SUPFAM" id="SSF53649">
    <property type="entry name" value="Alkaline phosphatase-like"/>
    <property type="match status" value="1"/>
</dbReference>
<dbReference type="GO" id="GO:0005737">
    <property type="term" value="C:cytoplasm"/>
    <property type="evidence" value="ECO:0007669"/>
    <property type="project" value="TreeGrafter"/>
</dbReference>
<dbReference type="AlphaFoldDB" id="A0A382TVR0"/>
<dbReference type="PANTHER" id="PTHR45953">
    <property type="entry name" value="IDURONATE 2-SULFATASE"/>
    <property type="match status" value="1"/>
</dbReference>
<sequence length="178" mass="20489">MPNQPNIVFLFTDQQRYDTISALGFPHVISPNMDRLVNEGVTFTQCHVTAASCAPSRASLFTGQYPHVTGILKNADNWTRSWVENLGEAGYHCVNVGKMHTWPFTTPCGFHERHVVENKDRFLEGAEFKDDWEKYVEGRGLEKQKRVLYREREDYGESLGAFLWELPEETHSDFFVGN</sequence>